<evidence type="ECO:0000313" key="2">
    <source>
        <dbReference type="Proteomes" id="UP000238220"/>
    </source>
</evidence>
<dbReference type="Pfam" id="PF09351">
    <property type="entry name" value="DUF1993"/>
    <property type="match status" value="1"/>
</dbReference>
<dbReference type="PANTHER" id="PTHR36922:SF1">
    <property type="entry name" value="DUF1993 DOMAIN-CONTAINING PROTEIN"/>
    <property type="match status" value="1"/>
</dbReference>
<gene>
    <name evidence="1" type="ORF">C3942_09000</name>
</gene>
<accession>A0A2S5THF6</accession>
<dbReference type="SUPFAM" id="SSF109854">
    <property type="entry name" value="DinB/YfiT-like putative metalloenzymes"/>
    <property type="match status" value="1"/>
</dbReference>
<dbReference type="InterPro" id="IPR034660">
    <property type="entry name" value="DinB/YfiT-like"/>
</dbReference>
<comment type="caution">
    <text evidence="1">The sequence shown here is derived from an EMBL/GenBank/DDBJ whole genome shotgun (WGS) entry which is preliminary data.</text>
</comment>
<keyword evidence="2" id="KW-1185">Reference proteome</keyword>
<proteinExistence type="predicted"/>
<dbReference type="InterPro" id="IPR018531">
    <property type="entry name" value="DUF1993"/>
</dbReference>
<dbReference type="AlphaFoldDB" id="A0A2S5THF6"/>
<sequence length="170" mass="19077">MTSHYDTIRQYDKMLDNLAKWLDKAEEYARTKKFDVDLLAGARLAPDAFSLAQQVQAACDQAKFAAAYLGGRKAPPHPDTEKTVAELRTRIQSCKAFLATVEEKDFAGSEDRKVAPPWLPKGWFRGEDYLSGLSIPNFYFHVTMAYAILRHNGVDLGKMDFIGGLEIQEG</sequence>
<dbReference type="RefSeq" id="WP_104230264.1">
    <property type="nucleotide sequence ID" value="NZ_PSNW01000004.1"/>
</dbReference>
<dbReference type="EMBL" id="PSNW01000004">
    <property type="protein sequence ID" value="PPE74377.1"/>
    <property type="molecule type" value="Genomic_DNA"/>
</dbReference>
<dbReference type="Proteomes" id="UP000238220">
    <property type="component" value="Unassembled WGS sequence"/>
</dbReference>
<dbReference type="PANTHER" id="PTHR36922">
    <property type="entry name" value="BLL2446 PROTEIN"/>
    <property type="match status" value="1"/>
</dbReference>
<dbReference type="OrthoDB" id="338237at2"/>
<name>A0A2S5THF6_9GAMM</name>
<dbReference type="Gene3D" id="1.20.120.450">
    <property type="entry name" value="dinb family like domain"/>
    <property type="match status" value="1"/>
</dbReference>
<organism evidence="1 2">
    <name type="scientific">Solimonas fluminis</name>
    <dbReference type="NCBI Taxonomy" id="2086571"/>
    <lineage>
        <taxon>Bacteria</taxon>
        <taxon>Pseudomonadati</taxon>
        <taxon>Pseudomonadota</taxon>
        <taxon>Gammaproteobacteria</taxon>
        <taxon>Nevskiales</taxon>
        <taxon>Nevskiaceae</taxon>
        <taxon>Solimonas</taxon>
    </lineage>
</organism>
<reference evidence="1 2" key="1">
    <citation type="submission" date="2018-02" db="EMBL/GenBank/DDBJ databases">
        <title>Genome sequencing of Solimonas sp. HR-BB.</title>
        <authorList>
            <person name="Lee Y."/>
            <person name="Jeon C.O."/>
        </authorList>
    </citation>
    <scope>NUCLEOTIDE SEQUENCE [LARGE SCALE GENOMIC DNA]</scope>
    <source>
        <strain evidence="1 2">HR-BB</strain>
    </source>
</reference>
<protein>
    <submittedName>
        <fullName evidence="1">DUF1993 domain-containing protein</fullName>
    </submittedName>
</protein>
<evidence type="ECO:0000313" key="1">
    <source>
        <dbReference type="EMBL" id="PPE74377.1"/>
    </source>
</evidence>